<dbReference type="RefSeq" id="WP_090518019.1">
    <property type="nucleotide sequence ID" value="NZ_CWKH01000003.1"/>
</dbReference>
<protein>
    <submittedName>
        <fullName evidence="2">Uncharacterized protein</fullName>
    </submittedName>
</protein>
<accession>A0A0H5SAU2</accession>
<evidence type="ECO:0000313" key="3">
    <source>
        <dbReference type="Proteomes" id="UP000199147"/>
    </source>
</evidence>
<name>A0A0H5SAU2_9MYCO</name>
<keyword evidence="3" id="KW-1185">Reference proteome</keyword>
<gene>
    <name evidence="2" type="ORF">BN2156_05412</name>
</gene>
<dbReference type="EMBL" id="CWKH01000003">
    <property type="protein sequence ID" value="CRZ18509.1"/>
    <property type="molecule type" value="Genomic_DNA"/>
</dbReference>
<dbReference type="AlphaFoldDB" id="A0A0H5SAU2"/>
<evidence type="ECO:0000313" key="2">
    <source>
        <dbReference type="EMBL" id="CRZ18509.1"/>
    </source>
</evidence>
<evidence type="ECO:0000256" key="1">
    <source>
        <dbReference type="SAM" id="MobiDB-lite"/>
    </source>
</evidence>
<dbReference type="STRING" id="146018.BN2156_05412"/>
<dbReference type="Proteomes" id="UP000199147">
    <property type="component" value="Unassembled WGS sequence"/>
</dbReference>
<organism evidence="2 3">
    <name type="scientific">Mycolicibacterium neworleansense</name>
    <dbReference type="NCBI Taxonomy" id="146018"/>
    <lineage>
        <taxon>Bacteria</taxon>
        <taxon>Bacillati</taxon>
        <taxon>Actinomycetota</taxon>
        <taxon>Actinomycetes</taxon>
        <taxon>Mycobacteriales</taxon>
        <taxon>Mycobacteriaceae</taxon>
        <taxon>Mycolicibacterium</taxon>
    </lineage>
</organism>
<feature type="region of interest" description="Disordered" evidence="1">
    <location>
        <begin position="1"/>
        <end position="20"/>
    </location>
</feature>
<reference evidence="3" key="1">
    <citation type="submission" date="2015-07" db="EMBL/GenBank/DDBJ databases">
        <authorList>
            <person name="Urmite Genomes"/>
        </authorList>
    </citation>
    <scope>NUCLEOTIDE SEQUENCE [LARGE SCALE GENOMIC DNA]</scope>
    <source>
        <strain evidence="3">type strain: ATCC 49404</strain>
    </source>
</reference>
<sequence length="226" mass="25110">MTTADTQAHGASRTPEPAKVSALDDLRELSLTSPVLARHQGWDYLQGLGKSGRRDQLAALFERGQAPDGPHGALEGLIVGNLFGIPEAHLANPLLKIDPTWRGKTFDTHTGFNRLSLLAKYAMRVIAPLYRGLQRAGSEMVGFRFTHCIDTAAIPPYIKVRALDYSPDEYRNPSVRTFPIKRTRDEVVELLPGLYLGRALLRMHSGEVRLIAYFALREFTDESAGR</sequence>
<dbReference type="OrthoDB" id="509694at2"/>
<proteinExistence type="predicted"/>